<dbReference type="EC" id="3.2.1.46" evidence="2"/>
<dbReference type="InterPro" id="IPR035394">
    <property type="entry name" value="Glyco_hydro_59_dom"/>
</dbReference>
<dbReference type="InterPro" id="IPR017853">
    <property type="entry name" value="GH"/>
</dbReference>
<gene>
    <name evidence="17" type="ORF">DPMN_165280</name>
</gene>
<dbReference type="GO" id="GO:0004336">
    <property type="term" value="F:galactosylceramidase activity"/>
    <property type="evidence" value="ECO:0007669"/>
    <property type="project" value="UniProtKB-EC"/>
</dbReference>
<evidence type="ECO:0000256" key="12">
    <source>
        <dbReference type="PIRSR" id="PIRSR601286-50"/>
    </source>
</evidence>
<name>A0A9D4IUG5_DREPO</name>
<feature type="active site" description="Proton donor/acceptor" evidence="12">
    <location>
        <position position="174"/>
    </location>
</feature>
<dbReference type="Gene3D" id="2.60.120.560">
    <property type="entry name" value="Exo-inulinase, domain 1"/>
    <property type="match status" value="1"/>
</dbReference>
<dbReference type="EMBL" id="JAIWYP010000008">
    <property type="protein sequence ID" value="KAH3787160.1"/>
    <property type="molecule type" value="Genomic_DNA"/>
</dbReference>
<evidence type="ECO:0000259" key="16">
    <source>
        <dbReference type="Pfam" id="PF21708"/>
    </source>
</evidence>
<keyword evidence="3 13" id="KW-0732">Signal</keyword>
<keyword evidence="10" id="KW-0326">Glycosidase</keyword>
<evidence type="ECO:0000256" key="10">
    <source>
        <dbReference type="ARBA" id="ARBA00023295"/>
    </source>
</evidence>
<evidence type="ECO:0000256" key="4">
    <source>
        <dbReference type="ARBA" id="ARBA00022801"/>
    </source>
</evidence>
<dbReference type="PANTHER" id="PTHR15172:SF1">
    <property type="entry name" value="GALACTOCEREBROSIDASE"/>
    <property type="match status" value="1"/>
</dbReference>
<dbReference type="Gene3D" id="3.20.20.70">
    <property type="entry name" value="Aldolase class I"/>
    <property type="match status" value="1"/>
</dbReference>
<organism evidence="17 18">
    <name type="scientific">Dreissena polymorpha</name>
    <name type="common">Zebra mussel</name>
    <name type="synonym">Mytilus polymorpha</name>
    <dbReference type="NCBI Taxonomy" id="45954"/>
    <lineage>
        <taxon>Eukaryota</taxon>
        <taxon>Metazoa</taxon>
        <taxon>Spiralia</taxon>
        <taxon>Lophotrochozoa</taxon>
        <taxon>Mollusca</taxon>
        <taxon>Bivalvia</taxon>
        <taxon>Autobranchia</taxon>
        <taxon>Heteroconchia</taxon>
        <taxon>Euheterodonta</taxon>
        <taxon>Imparidentia</taxon>
        <taxon>Neoheterodontei</taxon>
        <taxon>Myida</taxon>
        <taxon>Dreissenoidea</taxon>
        <taxon>Dreissenidae</taxon>
        <taxon>Dreissena</taxon>
    </lineage>
</organism>
<evidence type="ECO:0000256" key="7">
    <source>
        <dbReference type="ARBA" id="ARBA00023098"/>
    </source>
</evidence>
<dbReference type="InterPro" id="IPR049162">
    <property type="entry name" value="GH59_C"/>
</dbReference>
<comment type="caution">
    <text evidence="17">The sequence shown here is derived from an EMBL/GenBank/DDBJ whole genome shotgun (WGS) entry which is preliminary data.</text>
</comment>
<feature type="active site" description="Nucleophile" evidence="12">
    <location>
        <position position="254"/>
    </location>
</feature>
<dbReference type="PRINTS" id="PR00850">
    <property type="entry name" value="GLHYDRLASE59"/>
</dbReference>
<feature type="domain" description="Glycosyl hydrolase family 59 C-terminal lectin" evidence="16">
    <location>
        <begin position="498"/>
        <end position="669"/>
    </location>
</feature>
<reference evidence="17" key="1">
    <citation type="journal article" date="2019" name="bioRxiv">
        <title>The Genome of the Zebra Mussel, Dreissena polymorpha: A Resource for Invasive Species Research.</title>
        <authorList>
            <person name="McCartney M.A."/>
            <person name="Auch B."/>
            <person name="Kono T."/>
            <person name="Mallez S."/>
            <person name="Zhang Y."/>
            <person name="Obille A."/>
            <person name="Becker A."/>
            <person name="Abrahante J.E."/>
            <person name="Garbe J."/>
            <person name="Badalamenti J.P."/>
            <person name="Herman A."/>
            <person name="Mangelson H."/>
            <person name="Liachko I."/>
            <person name="Sullivan S."/>
            <person name="Sone E.D."/>
            <person name="Koren S."/>
            <person name="Silverstein K.A.T."/>
            <person name="Beckman K.B."/>
            <person name="Gohl D.M."/>
        </authorList>
    </citation>
    <scope>NUCLEOTIDE SEQUENCE</scope>
    <source>
        <strain evidence="17">Duluth1</strain>
        <tissue evidence="17">Whole animal</tissue>
    </source>
</reference>
<dbReference type="GO" id="GO:0006683">
    <property type="term" value="P:galactosylceramide catabolic process"/>
    <property type="evidence" value="ECO:0007669"/>
    <property type="project" value="InterPro"/>
</dbReference>
<feature type="signal peptide" evidence="13">
    <location>
        <begin position="1"/>
        <end position="16"/>
    </location>
</feature>
<evidence type="ECO:0000313" key="18">
    <source>
        <dbReference type="Proteomes" id="UP000828390"/>
    </source>
</evidence>
<keyword evidence="7" id="KW-0443">Lipid metabolism</keyword>
<evidence type="ECO:0000256" key="2">
    <source>
        <dbReference type="ARBA" id="ARBA00012657"/>
    </source>
</evidence>
<comment type="similarity">
    <text evidence="1">Belongs to the glycosyl hydrolase 59 family.</text>
</comment>
<evidence type="ECO:0000256" key="9">
    <source>
        <dbReference type="ARBA" id="ARBA00023180"/>
    </source>
</evidence>
<dbReference type="Pfam" id="PF02057">
    <property type="entry name" value="Glyco_hydro_59"/>
    <property type="match status" value="1"/>
</dbReference>
<keyword evidence="8" id="KW-1015">Disulfide bond</keyword>
<dbReference type="AlphaFoldDB" id="A0A9D4IUG5"/>
<dbReference type="GO" id="GO:0005764">
    <property type="term" value="C:lysosome"/>
    <property type="evidence" value="ECO:0007669"/>
    <property type="project" value="TreeGrafter"/>
</dbReference>
<evidence type="ECO:0000256" key="5">
    <source>
        <dbReference type="ARBA" id="ARBA00022919"/>
    </source>
</evidence>
<sequence>MNLVIAFCSLVSVVGAQYTFSDANGLGRTFDGIGGLSGGGATTKLLPGYSQQYRDEILDYLFKPNFAAAVHILKVEIGGGSMSGIGSEASHIYYDGDENYDRGYEWWIMKEAKKRNPDVKLYGLPWVFSGYVSKGQSNSPYTLPDRTVDYIVRWIQGARDHHNLTIDYIGEWNEQNYNTTYLKMLRQGLDKAGFNNVRIVAADDYEAEFEMNLARDMLLDPELSSAVDIFGIHYSSTQSNMGSLQWGKQLWASEDYSTNNNQQGARCWARILNQNYVNGLLSSTISWNLIASYYEGMPYQGCGLMTANQPWSGYYVVSPTIWMTAHTTQFTKPGWIYLSHHSGVGHLVGGGSYVSLTSPDRKDLTIIIETMMTTGSNSVCLHESLSAYDVQKQSVSFTLDGSFKKINMLNVWFSQIGNSDQKNVEEYFVYQGVVKSNNMGVFELMMDVNQVLTLTTITTGFKGQYSAPPPAASFPLPYMDTFDDVVEHQEPYLVAPMSGSFEVITQTGSTSNKVLRQMTVLPPVDWCETENFTLALLGNITWGEYMVETSFSLDMQNASQGVFVAQRINSGGCYTVGGQGLLFFVYPNKGNFEVWGDSRRATLLSYGPADSMKTIGFNKIALKVKNGFAEGFVNDKMVFGLRMPSQPASGFAAFGTAGFGHADFDYISVMPS</sequence>
<evidence type="ECO:0000259" key="15">
    <source>
        <dbReference type="Pfam" id="PF17387"/>
    </source>
</evidence>
<protein>
    <recommendedName>
        <fullName evidence="2">galactosylceramidase</fullName>
        <ecNumber evidence="2">3.2.1.46</ecNumber>
    </recommendedName>
    <alternativeName>
        <fullName evidence="11">Galactosylceramidase</fullName>
    </alternativeName>
</protein>
<dbReference type="PANTHER" id="PTHR15172">
    <property type="entry name" value="GALACTOCEREBROSIDASE"/>
    <property type="match status" value="1"/>
</dbReference>
<feature type="domain" description="Glycosyl hydrolase family 59 catalytic" evidence="14">
    <location>
        <begin position="30"/>
        <end position="329"/>
    </location>
</feature>
<evidence type="ECO:0000256" key="3">
    <source>
        <dbReference type="ARBA" id="ARBA00022729"/>
    </source>
</evidence>
<keyword evidence="4" id="KW-0378">Hydrolase</keyword>
<dbReference type="SUPFAM" id="SSF51445">
    <property type="entry name" value="(Trans)glycosidases"/>
    <property type="match status" value="1"/>
</dbReference>
<evidence type="ECO:0000256" key="6">
    <source>
        <dbReference type="ARBA" id="ARBA00022963"/>
    </source>
</evidence>
<evidence type="ECO:0000256" key="11">
    <source>
        <dbReference type="ARBA" id="ARBA00033098"/>
    </source>
</evidence>
<evidence type="ECO:0000313" key="17">
    <source>
        <dbReference type="EMBL" id="KAH3787160.1"/>
    </source>
</evidence>
<dbReference type="InterPro" id="IPR001286">
    <property type="entry name" value="Glyco_hydro_59"/>
</dbReference>
<keyword evidence="5" id="KW-0746">Sphingolipid metabolism</keyword>
<feature type="domain" description="Glycosyl hydrolase family 59 central" evidence="15">
    <location>
        <begin position="342"/>
        <end position="460"/>
    </location>
</feature>
<keyword evidence="6" id="KW-0442">Lipid degradation</keyword>
<keyword evidence="9" id="KW-0325">Glycoprotein</keyword>
<dbReference type="GO" id="GO:0016020">
    <property type="term" value="C:membrane"/>
    <property type="evidence" value="ECO:0007669"/>
    <property type="project" value="GOC"/>
</dbReference>
<reference evidence="17" key="2">
    <citation type="submission" date="2020-11" db="EMBL/GenBank/DDBJ databases">
        <authorList>
            <person name="McCartney M.A."/>
            <person name="Auch B."/>
            <person name="Kono T."/>
            <person name="Mallez S."/>
            <person name="Becker A."/>
            <person name="Gohl D.M."/>
            <person name="Silverstein K.A.T."/>
            <person name="Koren S."/>
            <person name="Bechman K.B."/>
            <person name="Herman A."/>
            <person name="Abrahante J.E."/>
            <person name="Garbe J."/>
        </authorList>
    </citation>
    <scope>NUCLEOTIDE SEQUENCE</scope>
    <source>
        <strain evidence="17">Duluth1</strain>
        <tissue evidence="17">Whole animal</tissue>
    </source>
</reference>
<dbReference type="InterPro" id="IPR049161">
    <property type="entry name" value="GH59_cat"/>
</dbReference>
<accession>A0A9D4IUG5</accession>
<dbReference type="Gene3D" id="3.20.20.80">
    <property type="entry name" value="Glycosidases"/>
    <property type="match status" value="1"/>
</dbReference>
<evidence type="ECO:0000256" key="1">
    <source>
        <dbReference type="ARBA" id="ARBA00005637"/>
    </source>
</evidence>
<evidence type="ECO:0000256" key="13">
    <source>
        <dbReference type="SAM" id="SignalP"/>
    </source>
</evidence>
<evidence type="ECO:0000259" key="14">
    <source>
        <dbReference type="Pfam" id="PF02057"/>
    </source>
</evidence>
<dbReference type="Pfam" id="PF21708">
    <property type="entry name" value="Glyco_hydro_59_C"/>
    <property type="match status" value="1"/>
</dbReference>
<proteinExistence type="inferred from homology"/>
<keyword evidence="18" id="KW-1185">Reference proteome</keyword>
<dbReference type="InterPro" id="IPR013785">
    <property type="entry name" value="Aldolase_TIM"/>
</dbReference>
<dbReference type="Pfam" id="PF17387">
    <property type="entry name" value="Glyco_hydro_59M"/>
    <property type="match status" value="1"/>
</dbReference>
<feature type="chain" id="PRO_5039524245" description="galactosylceramidase" evidence="13">
    <location>
        <begin position="17"/>
        <end position="672"/>
    </location>
</feature>
<dbReference type="Proteomes" id="UP000828390">
    <property type="component" value="Unassembled WGS sequence"/>
</dbReference>
<evidence type="ECO:0000256" key="8">
    <source>
        <dbReference type="ARBA" id="ARBA00023157"/>
    </source>
</evidence>